<dbReference type="Proteomes" id="UP000653454">
    <property type="component" value="Unassembled WGS sequence"/>
</dbReference>
<gene>
    <name evidence="2" type="ORF">PLXY2_LOCUS7896</name>
</gene>
<dbReference type="EMBL" id="CAJHNJ030000028">
    <property type="protein sequence ID" value="CAG9123237.1"/>
    <property type="molecule type" value="Genomic_DNA"/>
</dbReference>
<comment type="caution">
    <text evidence="2">The sequence shown here is derived from an EMBL/GenBank/DDBJ whole genome shotgun (WGS) entry which is preliminary data.</text>
</comment>
<feature type="transmembrane region" description="Helical" evidence="1">
    <location>
        <begin position="6"/>
        <end position="26"/>
    </location>
</feature>
<proteinExistence type="predicted"/>
<keyword evidence="1" id="KW-0472">Membrane</keyword>
<evidence type="ECO:0000256" key="1">
    <source>
        <dbReference type="SAM" id="Phobius"/>
    </source>
</evidence>
<organism evidence="2 3">
    <name type="scientific">Plutella xylostella</name>
    <name type="common">Diamondback moth</name>
    <name type="synonym">Plutella maculipennis</name>
    <dbReference type="NCBI Taxonomy" id="51655"/>
    <lineage>
        <taxon>Eukaryota</taxon>
        <taxon>Metazoa</taxon>
        <taxon>Ecdysozoa</taxon>
        <taxon>Arthropoda</taxon>
        <taxon>Hexapoda</taxon>
        <taxon>Insecta</taxon>
        <taxon>Pterygota</taxon>
        <taxon>Neoptera</taxon>
        <taxon>Endopterygota</taxon>
        <taxon>Lepidoptera</taxon>
        <taxon>Glossata</taxon>
        <taxon>Ditrysia</taxon>
        <taxon>Yponomeutoidea</taxon>
        <taxon>Plutellidae</taxon>
        <taxon>Plutella</taxon>
    </lineage>
</organism>
<name>A0A8S4F4S3_PLUXY</name>
<dbReference type="AlphaFoldDB" id="A0A8S4F4S3"/>
<reference evidence="2" key="1">
    <citation type="submission" date="2020-11" db="EMBL/GenBank/DDBJ databases">
        <authorList>
            <person name="Whiteford S."/>
        </authorList>
    </citation>
    <scope>NUCLEOTIDE SEQUENCE</scope>
</reference>
<protein>
    <submittedName>
        <fullName evidence="2">(diamondback moth) hypothetical protein</fullName>
    </submittedName>
</protein>
<evidence type="ECO:0000313" key="3">
    <source>
        <dbReference type="Proteomes" id="UP000653454"/>
    </source>
</evidence>
<accession>A0A8S4F4S3</accession>
<keyword evidence="1" id="KW-0812">Transmembrane</keyword>
<keyword evidence="3" id="KW-1185">Reference proteome</keyword>
<keyword evidence="1" id="KW-1133">Transmembrane helix</keyword>
<sequence length="69" mass="7773">MCIVNVALGLLFAVAIVYYLVLGFISRYQNVYDITMDMKSPSPVYLATYTEPTPRHEGSKFQSQHQAKG</sequence>
<evidence type="ECO:0000313" key="2">
    <source>
        <dbReference type="EMBL" id="CAG9123237.1"/>
    </source>
</evidence>